<dbReference type="InterPro" id="IPR036890">
    <property type="entry name" value="HATPase_C_sf"/>
</dbReference>
<dbReference type="Gene3D" id="3.30.565.10">
    <property type="entry name" value="Histidine kinase-like ATPase, C-terminal domain"/>
    <property type="match status" value="1"/>
</dbReference>
<keyword evidence="9" id="KW-0067">ATP-binding</keyword>
<keyword evidence="10 12" id="KW-1133">Transmembrane helix</keyword>
<dbReference type="InterPro" id="IPR005467">
    <property type="entry name" value="His_kinase_dom"/>
</dbReference>
<evidence type="ECO:0000256" key="6">
    <source>
        <dbReference type="ARBA" id="ARBA00022692"/>
    </source>
</evidence>
<dbReference type="PANTHER" id="PTHR45436:SF14">
    <property type="entry name" value="SENSOR PROTEIN QSEC"/>
    <property type="match status" value="1"/>
</dbReference>
<sequence>MKPEMSATGRGGRPPSIRSRLATSLLVWALLWGAAVGLAVWHSATQEVDELLDDTLVSSAALLSQLLELPGSAGAVPASRGADGGHFAWQVTSADGVLLLRSSRAPGSAWHPRPVAGFRDLEDWRVYGLAMGGDGRMLYAAQTRDERIEARTEVAMGAALAALAVGLLGYVWLRFRVRAELRPLERLSERLAQWDAERPDAQNALGPAERRELEPVHRAVEELTQRLQSRIASERAFAAHAAHALRTPLAGIDAQLAVAQRECPDELRERLGRVRGAAARLQSVVGALLGLFRAAGASQPEDVDLADLMARLPAAGLKVDVAPGARVVADPDLLAAALANLVDNAQRHGARRVRIEAPDPHRLRLADDGPGVDEAHRLRLQAALDAQGYEDAVGLGLTLADRVARSHGGRVELLPSGHGFVVEMALGPAAPEGFAAGEPERPA</sequence>
<dbReference type="GO" id="GO:0005524">
    <property type="term" value="F:ATP binding"/>
    <property type="evidence" value="ECO:0007669"/>
    <property type="project" value="UniProtKB-KW"/>
</dbReference>
<keyword evidence="5" id="KW-0808">Transferase</keyword>
<keyword evidence="11" id="KW-0902">Two-component regulatory system</keyword>
<dbReference type="InterPro" id="IPR003594">
    <property type="entry name" value="HATPase_dom"/>
</dbReference>
<name>A0A7W8HLF3_9BURK</name>
<evidence type="ECO:0000313" key="14">
    <source>
        <dbReference type="EMBL" id="MBB5273270.1"/>
    </source>
</evidence>
<organism evidence="14 15">
    <name type="scientific">Quisquiliibacterium transsilvanicum</name>
    <dbReference type="NCBI Taxonomy" id="1549638"/>
    <lineage>
        <taxon>Bacteria</taxon>
        <taxon>Pseudomonadati</taxon>
        <taxon>Pseudomonadota</taxon>
        <taxon>Betaproteobacteria</taxon>
        <taxon>Burkholderiales</taxon>
        <taxon>Burkholderiaceae</taxon>
        <taxon>Quisquiliibacterium</taxon>
    </lineage>
</organism>
<dbReference type="InterPro" id="IPR003661">
    <property type="entry name" value="HisK_dim/P_dom"/>
</dbReference>
<dbReference type="Pfam" id="PF00512">
    <property type="entry name" value="HisKA"/>
    <property type="match status" value="1"/>
</dbReference>
<dbReference type="SMART" id="SM00387">
    <property type="entry name" value="HATPase_c"/>
    <property type="match status" value="1"/>
</dbReference>
<dbReference type="CDD" id="cd00075">
    <property type="entry name" value="HATPase"/>
    <property type="match status" value="1"/>
</dbReference>
<comment type="catalytic activity">
    <reaction evidence="1">
        <text>ATP + protein L-histidine = ADP + protein N-phospho-L-histidine.</text>
        <dbReference type="EC" id="2.7.13.3"/>
    </reaction>
</comment>
<evidence type="ECO:0000256" key="10">
    <source>
        <dbReference type="ARBA" id="ARBA00022989"/>
    </source>
</evidence>
<evidence type="ECO:0000256" key="3">
    <source>
        <dbReference type="ARBA" id="ARBA00012438"/>
    </source>
</evidence>
<dbReference type="InterPro" id="IPR036097">
    <property type="entry name" value="HisK_dim/P_sf"/>
</dbReference>
<evidence type="ECO:0000256" key="8">
    <source>
        <dbReference type="ARBA" id="ARBA00022777"/>
    </source>
</evidence>
<feature type="transmembrane region" description="Helical" evidence="12">
    <location>
        <begin position="154"/>
        <end position="173"/>
    </location>
</feature>
<keyword evidence="15" id="KW-1185">Reference proteome</keyword>
<dbReference type="Pfam" id="PF02518">
    <property type="entry name" value="HATPase_c"/>
    <property type="match status" value="1"/>
</dbReference>
<evidence type="ECO:0000313" key="15">
    <source>
        <dbReference type="Proteomes" id="UP000532440"/>
    </source>
</evidence>
<comment type="subcellular location">
    <subcellularLocation>
        <location evidence="2">Membrane</location>
        <topology evidence="2">Multi-pass membrane protein</topology>
    </subcellularLocation>
</comment>
<evidence type="ECO:0000256" key="7">
    <source>
        <dbReference type="ARBA" id="ARBA00022741"/>
    </source>
</evidence>
<evidence type="ECO:0000256" key="9">
    <source>
        <dbReference type="ARBA" id="ARBA00022840"/>
    </source>
</evidence>
<comment type="caution">
    <text evidence="14">The sequence shown here is derived from an EMBL/GenBank/DDBJ whole genome shotgun (WGS) entry which is preliminary data.</text>
</comment>
<dbReference type="GO" id="GO:0005886">
    <property type="term" value="C:plasma membrane"/>
    <property type="evidence" value="ECO:0007669"/>
    <property type="project" value="TreeGrafter"/>
</dbReference>
<dbReference type="SUPFAM" id="SSF55874">
    <property type="entry name" value="ATPase domain of HSP90 chaperone/DNA topoisomerase II/histidine kinase"/>
    <property type="match status" value="1"/>
</dbReference>
<dbReference type="RefSeq" id="WP_246435011.1">
    <property type="nucleotide sequence ID" value="NZ_BAABEW010000024.1"/>
</dbReference>
<feature type="domain" description="Histidine kinase" evidence="13">
    <location>
        <begin position="240"/>
        <end position="430"/>
    </location>
</feature>
<dbReference type="SMART" id="SM00388">
    <property type="entry name" value="HisKA"/>
    <property type="match status" value="1"/>
</dbReference>
<dbReference type="Gene3D" id="1.10.287.130">
    <property type="match status" value="1"/>
</dbReference>
<dbReference type="SUPFAM" id="SSF47384">
    <property type="entry name" value="Homodimeric domain of signal transducing histidine kinase"/>
    <property type="match status" value="1"/>
</dbReference>
<evidence type="ECO:0000256" key="12">
    <source>
        <dbReference type="SAM" id="Phobius"/>
    </source>
</evidence>
<keyword evidence="12" id="KW-0472">Membrane</keyword>
<dbReference type="PANTHER" id="PTHR45436">
    <property type="entry name" value="SENSOR HISTIDINE KINASE YKOH"/>
    <property type="match status" value="1"/>
</dbReference>
<evidence type="ECO:0000256" key="4">
    <source>
        <dbReference type="ARBA" id="ARBA00022553"/>
    </source>
</evidence>
<proteinExistence type="predicted"/>
<evidence type="ECO:0000256" key="11">
    <source>
        <dbReference type="ARBA" id="ARBA00023012"/>
    </source>
</evidence>
<gene>
    <name evidence="14" type="ORF">HNQ70_003298</name>
</gene>
<accession>A0A7W8HLF3</accession>
<keyword evidence="4" id="KW-0597">Phosphoprotein</keyword>
<dbReference type="EMBL" id="JACHGB010000006">
    <property type="protein sequence ID" value="MBB5273270.1"/>
    <property type="molecule type" value="Genomic_DNA"/>
</dbReference>
<dbReference type="PROSITE" id="PS50109">
    <property type="entry name" value="HIS_KIN"/>
    <property type="match status" value="1"/>
</dbReference>
<reference evidence="14 15" key="1">
    <citation type="submission" date="2020-08" db="EMBL/GenBank/DDBJ databases">
        <title>Genomic Encyclopedia of Type Strains, Phase IV (KMG-IV): sequencing the most valuable type-strain genomes for metagenomic binning, comparative biology and taxonomic classification.</title>
        <authorList>
            <person name="Goeker M."/>
        </authorList>
    </citation>
    <scope>NUCLEOTIDE SEQUENCE [LARGE SCALE GENOMIC DNA]</scope>
    <source>
        <strain evidence="14 15">DSM 29781</strain>
    </source>
</reference>
<dbReference type="InterPro" id="IPR050428">
    <property type="entry name" value="TCS_sensor_his_kinase"/>
</dbReference>
<dbReference type="Proteomes" id="UP000532440">
    <property type="component" value="Unassembled WGS sequence"/>
</dbReference>
<evidence type="ECO:0000256" key="2">
    <source>
        <dbReference type="ARBA" id="ARBA00004141"/>
    </source>
</evidence>
<protein>
    <recommendedName>
        <fullName evidence="3">histidine kinase</fullName>
        <ecNumber evidence="3">2.7.13.3</ecNumber>
    </recommendedName>
</protein>
<dbReference type="CDD" id="cd00082">
    <property type="entry name" value="HisKA"/>
    <property type="match status" value="1"/>
</dbReference>
<evidence type="ECO:0000259" key="13">
    <source>
        <dbReference type="PROSITE" id="PS50109"/>
    </source>
</evidence>
<evidence type="ECO:0000256" key="1">
    <source>
        <dbReference type="ARBA" id="ARBA00000085"/>
    </source>
</evidence>
<keyword evidence="6 12" id="KW-0812">Transmembrane</keyword>
<dbReference type="AlphaFoldDB" id="A0A7W8HLF3"/>
<dbReference type="GO" id="GO:0000155">
    <property type="term" value="F:phosphorelay sensor kinase activity"/>
    <property type="evidence" value="ECO:0007669"/>
    <property type="project" value="InterPro"/>
</dbReference>
<keyword evidence="7" id="KW-0547">Nucleotide-binding</keyword>
<dbReference type="EC" id="2.7.13.3" evidence="3"/>
<keyword evidence="8 14" id="KW-0418">Kinase</keyword>
<evidence type="ECO:0000256" key="5">
    <source>
        <dbReference type="ARBA" id="ARBA00022679"/>
    </source>
</evidence>